<dbReference type="PANTHER" id="PTHR11538">
    <property type="entry name" value="PHENYLALANYL-TRNA SYNTHETASE"/>
    <property type="match status" value="1"/>
</dbReference>
<dbReference type="GO" id="GO:0005737">
    <property type="term" value="C:cytoplasm"/>
    <property type="evidence" value="ECO:0007669"/>
    <property type="project" value="TreeGrafter"/>
</dbReference>
<sequence length="110" mass="12352">MDKEFLNMVPGSHSVLIVGDGDFSFSVAFTKRYSNLNVTSTTLESEAIMISKYPDLLRNLEYLKHKGVEVKTSVDATSLQDIFNGISFSYIIFNFPHVGGKSNIKKNRQL</sequence>
<comment type="caution">
    <text evidence="2">The sequence shown here is derived from an EMBL/GenBank/DDBJ whole genome shotgun (WGS) entry which is preliminary data.</text>
</comment>
<protein>
    <submittedName>
        <fullName evidence="2">FDXACB1</fullName>
    </submittedName>
</protein>
<keyword evidence="3" id="KW-1185">Reference proteome</keyword>
<dbReference type="OrthoDB" id="273345at2759"/>
<dbReference type="GO" id="GO:0070042">
    <property type="term" value="F:rRNA (uridine-N3-)-methyltransferase activity"/>
    <property type="evidence" value="ECO:0007669"/>
    <property type="project" value="InterPro"/>
</dbReference>
<accession>A0A7J7KN89</accession>
<gene>
    <name evidence="2" type="ORF">EB796_002068</name>
</gene>
<proteinExistence type="predicted"/>
<name>A0A7J7KN89_BUGNE</name>
<organism evidence="2 3">
    <name type="scientific">Bugula neritina</name>
    <name type="common">Brown bryozoan</name>
    <name type="synonym">Sertularia neritina</name>
    <dbReference type="NCBI Taxonomy" id="10212"/>
    <lineage>
        <taxon>Eukaryota</taxon>
        <taxon>Metazoa</taxon>
        <taxon>Spiralia</taxon>
        <taxon>Lophotrochozoa</taxon>
        <taxon>Bryozoa</taxon>
        <taxon>Gymnolaemata</taxon>
        <taxon>Cheilostomatida</taxon>
        <taxon>Flustrina</taxon>
        <taxon>Buguloidea</taxon>
        <taxon>Bugulidae</taxon>
        <taxon>Bugula</taxon>
    </lineage>
</organism>
<dbReference type="PANTHER" id="PTHR11538:SF26">
    <property type="entry name" value="FERREDOXIN-FOLD ANTICODON-BINDING DOMAIN-CONTAINING PROTEIN 1"/>
    <property type="match status" value="1"/>
</dbReference>
<dbReference type="InterPro" id="IPR019446">
    <property type="entry name" value="BMT5-like"/>
</dbReference>
<evidence type="ECO:0000259" key="1">
    <source>
        <dbReference type="Pfam" id="PF10354"/>
    </source>
</evidence>
<dbReference type="EMBL" id="VXIV02000229">
    <property type="protein sequence ID" value="KAF6039608.1"/>
    <property type="molecule type" value="Genomic_DNA"/>
</dbReference>
<dbReference type="Proteomes" id="UP000593567">
    <property type="component" value="Unassembled WGS sequence"/>
</dbReference>
<reference evidence="2" key="1">
    <citation type="submission" date="2020-06" db="EMBL/GenBank/DDBJ databases">
        <title>Draft genome of Bugula neritina, a colonial animal packing powerful symbionts and potential medicines.</title>
        <authorList>
            <person name="Rayko M."/>
        </authorList>
    </citation>
    <scope>NUCLEOTIDE SEQUENCE [LARGE SCALE GENOMIC DNA]</scope>
    <source>
        <strain evidence="2">Kwan_BN1</strain>
    </source>
</reference>
<dbReference type="AlphaFoldDB" id="A0A7J7KN89"/>
<evidence type="ECO:0000313" key="3">
    <source>
        <dbReference type="Proteomes" id="UP000593567"/>
    </source>
</evidence>
<dbReference type="GO" id="GO:0070475">
    <property type="term" value="P:rRNA base methylation"/>
    <property type="evidence" value="ECO:0007669"/>
    <property type="project" value="InterPro"/>
</dbReference>
<dbReference type="Pfam" id="PF10354">
    <property type="entry name" value="BMT5-like"/>
    <property type="match status" value="1"/>
</dbReference>
<feature type="domain" description="25S rRNA (uridine-N(3))-methyltransferase BMT5-like" evidence="1">
    <location>
        <begin position="16"/>
        <end position="110"/>
    </location>
</feature>
<evidence type="ECO:0000313" key="2">
    <source>
        <dbReference type="EMBL" id="KAF6039608.1"/>
    </source>
</evidence>